<keyword evidence="4" id="KW-0479">Metal-binding</keyword>
<feature type="compositionally biased region" description="Basic and acidic residues" evidence="10">
    <location>
        <begin position="537"/>
        <end position="584"/>
    </location>
</feature>
<organism evidence="13 14">
    <name type="scientific">Purpureocillium lilacinum</name>
    <name type="common">Paecilomyces lilacinus</name>
    <dbReference type="NCBI Taxonomy" id="33203"/>
    <lineage>
        <taxon>Eukaryota</taxon>
        <taxon>Fungi</taxon>
        <taxon>Dikarya</taxon>
        <taxon>Ascomycota</taxon>
        <taxon>Pezizomycotina</taxon>
        <taxon>Sordariomycetes</taxon>
        <taxon>Hypocreomycetidae</taxon>
        <taxon>Hypocreales</taxon>
        <taxon>Ophiocordycipitaceae</taxon>
        <taxon>Purpureocillium</taxon>
    </lineage>
</organism>
<dbReference type="SUPFAM" id="SSF57850">
    <property type="entry name" value="RING/U-box"/>
    <property type="match status" value="1"/>
</dbReference>
<dbReference type="PANTHER" id="PTHR11685">
    <property type="entry name" value="RBR FAMILY RING FINGER AND IBR DOMAIN-CONTAINING"/>
    <property type="match status" value="1"/>
</dbReference>
<dbReference type="InterPro" id="IPR044066">
    <property type="entry name" value="TRIAD_supradom"/>
</dbReference>
<keyword evidence="6 9" id="KW-0863">Zinc-finger</keyword>
<feature type="compositionally biased region" description="Polar residues" evidence="10">
    <location>
        <begin position="118"/>
        <end position="129"/>
    </location>
</feature>
<feature type="compositionally biased region" description="Basic and acidic residues" evidence="10">
    <location>
        <begin position="156"/>
        <end position="192"/>
    </location>
</feature>
<evidence type="ECO:0000256" key="9">
    <source>
        <dbReference type="PROSITE-ProRule" id="PRU00175"/>
    </source>
</evidence>
<feature type="compositionally biased region" description="Basic and acidic residues" evidence="10">
    <location>
        <begin position="41"/>
        <end position="58"/>
    </location>
</feature>
<dbReference type="EMBL" id="LCWV01000006">
    <property type="protein sequence ID" value="PWI72285.1"/>
    <property type="molecule type" value="Genomic_DNA"/>
</dbReference>
<evidence type="ECO:0000313" key="14">
    <source>
        <dbReference type="Proteomes" id="UP000245956"/>
    </source>
</evidence>
<dbReference type="Proteomes" id="UP000245956">
    <property type="component" value="Unassembled WGS sequence"/>
</dbReference>
<evidence type="ECO:0000259" key="11">
    <source>
        <dbReference type="PROSITE" id="PS50089"/>
    </source>
</evidence>
<feature type="region of interest" description="Disordered" evidence="10">
    <location>
        <begin position="710"/>
        <end position="729"/>
    </location>
</feature>
<feature type="compositionally biased region" description="Basic and acidic residues" evidence="10">
    <location>
        <begin position="490"/>
        <end position="499"/>
    </location>
</feature>
<dbReference type="PROSITE" id="PS50089">
    <property type="entry name" value="ZF_RING_2"/>
    <property type="match status" value="1"/>
</dbReference>
<feature type="domain" description="RING-type" evidence="11">
    <location>
        <begin position="791"/>
        <end position="835"/>
    </location>
</feature>
<feature type="compositionally biased region" description="Low complexity" evidence="10">
    <location>
        <begin position="506"/>
        <end position="515"/>
    </location>
</feature>
<evidence type="ECO:0000256" key="5">
    <source>
        <dbReference type="ARBA" id="ARBA00022737"/>
    </source>
</evidence>
<dbReference type="PROSITE" id="PS51873">
    <property type="entry name" value="TRIAD"/>
    <property type="match status" value="1"/>
</dbReference>
<dbReference type="GO" id="GO:0061630">
    <property type="term" value="F:ubiquitin protein ligase activity"/>
    <property type="evidence" value="ECO:0007669"/>
    <property type="project" value="UniProtKB-EC"/>
</dbReference>
<dbReference type="PROSITE" id="PS00518">
    <property type="entry name" value="ZF_RING_1"/>
    <property type="match status" value="1"/>
</dbReference>
<dbReference type="InterPro" id="IPR001841">
    <property type="entry name" value="Znf_RING"/>
</dbReference>
<dbReference type="InterPro" id="IPR031127">
    <property type="entry name" value="E3_UB_ligase_RBR"/>
</dbReference>
<dbReference type="CDD" id="cd20335">
    <property type="entry name" value="BRcat_RBR"/>
    <property type="match status" value="1"/>
</dbReference>
<evidence type="ECO:0000256" key="4">
    <source>
        <dbReference type="ARBA" id="ARBA00022723"/>
    </source>
</evidence>
<dbReference type="InterPro" id="IPR017907">
    <property type="entry name" value="Znf_RING_CS"/>
</dbReference>
<keyword evidence="5" id="KW-0677">Repeat</keyword>
<feature type="compositionally biased region" description="Basic and acidic residues" evidence="10">
    <location>
        <begin position="720"/>
        <end position="729"/>
    </location>
</feature>
<comment type="caution">
    <text evidence="13">The sequence shown here is derived from an EMBL/GenBank/DDBJ whole genome shotgun (WGS) entry which is preliminary data.</text>
</comment>
<sequence length="1131" mass="124536">MISASPDYAITKPPGMAHHLSRKRDKPLRTYGKRSTATPEPRGEPPTKRARTDGKEPETDAVSEPLPARADDESVASNDADVSHKEQPETDRRKPASILNYFKPVPRPKEAALPTAEPESTISEPSAAQSRPKRKTRLLRIRATSSPLSDAVDDNADARPQVKDSGGKGNSDKDANADEGGSRRGEPLHDGGENLLNQTRPEGDDVTAKGGGPAKAKTPTVQTTLNISAQAAFAECKVCDTVWNPLYPDDVKYHAKRHAAPEHTTALPRVARFTVHLEALTGSFTACCLNSPGGCPVGATEQTCAALPVHHKVSFSHPHPQQRTSSSFTHLVSAFLARSPRCICAPPPVTHRQATRMGQNQSHLFSQLHKHPHMTGRAQQHDEDVQAQVARKIAELTQVEQAKQADKARPVKVAANIPAAVKKAEGAVKTKMTEPTKQPEQVHKTADTKAVAKTKADDKAKAVEPVRELQQTTIAQKIEESKPVKTAKPAAERQSEGTKKQVHHPQQTQTAAQTKATDKIKTLEQVGHTTNVQQTKPTEKDKTTEKSKQPEPNKSAQKSEEIKPVEEAKPIWKSKSVEKAKAEEMAEPTPVKATNPEDMSITQQNEPVEENELAEQIEHRIDDASFQLILQLQLDDLEALKARDKGKQREGEPSDIDVALGLAQGDLQTAMTQQHDRQMCISITKAVSTDAAAIRRGPIDQLLSQSLDRTVAARPQADPAPRRGNRDEHTGLDAELIERLEALNDFSEGVVASCGGEHAAFATDEWSAAYPHESDNESIVYEYPPGWLDKCECCHDSFSPSIMATAPCSHKYCRACLNDLFRSASVDESLFPPRCCKRPIPVDTNLLSTETVDLFRAKEEEFSTPNRTYCHRPQCSAFLPAHCIQGNLAACGKCKFKTCVACKGAPHVKGECPKDAATQEVLRMAKEQGWQQCKSCKRIVELNTGCYHMSTSPEQPPVSIPTARGGNDHGSDRVTACLCKAEFCYLCGRKWKTCHCAQWDERRLFNRAEQIVNRDARYAQLGVMERAQMVNRAVAGLRQNHECRHYDWHFVRGRHECDECHDVLPEFIFTCTRVYEFAMACTGGNMASIGENLDWTTGSHSAALRLRWRTLAGWVVAVVLRGGAERLHTVA</sequence>
<evidence type="ECO:0000256" key="1">
    <source>
        <dbReference type="ARBA" id="ARBA00001798"/>
    </source>
</evidence>
<dbReference type="InterPro" id="IPR028005">
    <property type="entry name" value="AcTrfase_ESCO_Znf_dom"/>
</dbReference>
<keyword evidence="7" id="KW-0833">Ubl conjugation pathway</keyword>
<feature type="compositionally biased region" description="Basic and acidic residues" evidence="10">
    <location>
        <begin position="81"/>
        <end position="94"/>
    </location>
</feature>
<dbReference type="GO" id="GO:0016567">
    <property type="term" value="P:protein ubiquitination"/>
    <property type="evidence" value="ECO:0007669"/>
    <property type="project" value="InterPro"/>
</dbReference>
<dbReference type="Gene3D" id="1.20.120.1750">
    <property type="match status" value="1"/>
</dbReference>
<accession>A0A2U3ECP7</accession>
<dbReference type="AlphaFoldDB" id="A0A2U3ECP7"/>
<evidence type="ECO:0000256" key="2">
    <source>
        <dbReference type="ARBA" id="ARBA00012251"/>
    </source>
</evidence>
<evidence type="ECO:0000256" key="7">
    <source>
        <dbReference type="ARBA" id="ARBA00022786"/>
    </source>
</evidence>
<feature type="compositionally biased region" description="Basic and acidic residues" evidence="10">
    <location>
        <begin position="454"/>
        <end position="467"/>
    </location>
</feature>
<evidence type="ECO:0000256" key="10">
    <source>
        <dbReference type="SAM" id="MobiDB-lite"/>
    </source>
</evidence>
<name>A0A2U3ECP7_PURLI</name>
<dbReference type="Pfam" id="PF01485">
    <property type="entry name" value="IBR"/>
    <property type="match status" value="1"/>
</dbReference>
<proteinExistence type="predicted"/>
<feature type="region of interest" description="Disordered" evidence="10">
    <location>
        <begin position="426"/>
        <end position="610"/>
    </location>
</feature>
<evidence type="ECO:0000256" key="8">
    <source>
        <dbReference type="ARBA" id="ARBA00022833"/>
    </source>
</evidence>
<dbReference type="Pfam" id="PF13878">
    <property type="entry name" value="zf-C2H2_3"/>
    <property type="match status" value="1"/>
</dbReference>
<evidence type="ECO:0000313" key="13">
    <source>
        <dbReference type="EMBL" id="PWI72285.1"/>
    </source>
</evidence>
<evidence type="ECO:0000259" key="12">
    <source>
        <dbReference type="PROSITE" id="PS51873"/>
    </source>
</evidence>
<reference evidence="13 14" key="1">
    <citation type="journal article" date="2016" name="Front. Microbiol.">
        <title>Genome and transcriptome sequences reveal the specific parasitism of the nematophagous Purpureocillium lilacinum 36-1.</title>
        <authorList>
            <person name="Xie J."/>
            <person name="Li S."/>
            <person name="Mo C."/>
            <person name="Xiao X."/>
            <person name="Peng D."/>
            <person name="Wang G."/>
            <person name="Xiao Y."/>
        </authorList>
    </citation>
    <scope>NUCLEOTIDE SEQUENCE [LARGE SCALE GENOMIC DNA]</scope>
    <source>
        <strain evidence="13 14">36-1</strain>
    </source>
</reference>
<evidence type="ECO:0000256" key="6">
    <source>
        <dbReference type="ARBA" id="ARBA00022771"/>
    </source>
</evidence>
<dbReference type="GO" id="GO:0008270">
    <property type="term" value="F:zinc ion binding"/>
    <property type="evidence" value="ECO:0007669"/>
    <property type="project" value="UniProtKB-KW"/>
</dbReference>
<keyword evidence="8" id="KW-0862">Zinc</keyword>
<protein>
    <recommendedName>
        <fullName evidence="2">RBR-type E3 ubiquitin transferase</fullName>
        <ecNumber evidence="2">2.3.2.31</ecNumber>
    </recommendedName>
</protein>
<feature type="domain" description="RING-type" evidence="12">
    <location>
        <begin position="787"/>
        <end position="1000"/>
    </location>
</feature>
<gene>
    <name evidence="13" type="ORF">PCL_10908</name>
</gene>
<dbReference type="CDD" id="cd22584">
    <property type="entry name" value="Rcat_RBR_unk"/>
    <property type="match status" value="1"/>
</dbReference>
<comment type="catalytic activity">
    <reaction evidence="1">
        <text>[E2 ubiquitin-conjugating enzyme]-S-ubiquitinyl-L-cysteine + [acceptor protein]-L-lysine = [E2 ubiquitin-conjugating enzyme]-L-cysteine + [acceptor protein]-N(6)-ubiquitinyl-L-lysine.</text>
        <dbReference type="EC" id="2.3.2.31"/>
    </reaction>
</comment>
<feature type="region of interest" description="Disordered" evidence="10">
    <location>
        <begin position="1"/>
        <end position="219"/>
    </location>
</feature>
<keyword evidence="3" id="KW-0808">Transferase</keyword>
<feature type="compositionally biased region" description="Basic residues" evidence="10">
    <location>
        <begin position="131"/>
        <end position="140"/>
    </location>
</feature>
<dbReference type="InterPro" id="IPR002867">
    <property type="entry name" value="IBR_dom"/>
</dbReference>
<evidence type="ECO:0000256" key="3">
    <source>
        <dbReference type="ARBA" id="ARBA00022679"/>
    </source>
</evidence>
<dbReference type="EC" id="2.3.2.31" evidence="2"/>